<gene>
    <name evidence="1" type="ORF">LCGC14_0235160</name>
</gene>
<dbReference type="AlphaFoldDB" id="A0A0F9U8W2"/>
<proteinExistence type="predicted"/>
<dbReference type="EMBL" id="LAZR01000116">
    <property type="protein sequence ID" value="KKN89670.1"/>
    <property type="molecule type" value="Genomic_DNA"/>
</dbReference>
<name>A0A0F9U8W2_9ZZZZ</name>
<sequence length="59" mass="6879">MDWFCVRPAINFLGNEVHIEALYRLQNGYEISGWNNIDGYRCIGRIKTANTITSRRIMS</sequence>
<comment type="caution">
    <text evidence="1">The sequence shown here is derived from an EMBL/GenBank/DDBJ whole genome shotgun (WGS) entry which is preliminary data.</text>
</comment>
<organism evidence="1">
    <name type="scientific">marine sediment metagenome</name>
    <dbReference type="NCBI Taxonomy" id="412755"/>
    <lineage>
        <taxon>unclassified sequences</taxon>
        <taxon>metagenomes</taxon>
        <taxon>ecological metagenomes</taxon>
    </lineage>
</organism>
<protein>
    <submittedName>
        <fullName evidence="1">Uncharacterized protein</fullName>
    </submittedName>
</protein>
<accession>A0A0F9U8W2</accession>
<reference evidence="1" key="1">
    <citation type="journal article" date="2015" name="Nature">
        <title>Complex archaea that bridge the gap between prokaryotes and eukaryotes.</title>
        <authorList>
            <person name="Spang A."/>
            <person name="Saw J.H."/>
            <person name="Jorgensen S.L."/>
            <person name="Zaremba-Niedzwiedzka K."/>
            <person name="Martijn J."/>
            <person name="Lind A.E."/>
            <person name="van Eijk R."/>
            <person name="Schleper C."/>
            <person name="Guy L."/>
            <person name="Ettema T.J."/>
        </authorList>
    </citation>
    <scope>NUCLEOTIDE SEQUENCE</scope>
</reference>
<evidence type="ECO:0000313" key="1">
    <source>
        <dbReference type="EMBL" id="KKN89670.1"/>
    </source>
</evidence>